<dbReference type="Pfam" id="PF00535">
    <property type="entry name" value="Glycos_transf_2"/>
    <property type="match status" value="1"/>
</dbReference>
<dbReference type="GO" id="GO:0016757">
    <property type="term" value="F:glycosyltransferase activity"/>
    <property type="evidence" value="ECO:0007669"/>
    <property type="project" value="UniProtKB-KW"/>
</dbReference>
<comment type="similarity">
    <text evidence="1">Belongs to the glycosyltransferase 2 family.</text>
</comment>
<keyword evidence="3 5" id="KW-0808">Transferase</keyword>
<dbReference type="InterPro" id="IPR001173">
    <property type="entry name" value="Glyco_trans_2-like"/>
</dbReference>
<protein>
    <submittedName>
        <fullName evidence="5">Glycosyltransferase family 2 protein</fullName>
        <ecNumber evidence="5">2.4.-.-</ecNumber>
    </submittedName>
</protein>
<evidence type="ECO:0000256" key="1">
    <source>
        <dbReference type="ARBA" id="ARBA00006739"/>
    </source>
</evidence>
<evidence type="ECO:0000256" key="2">
    <source>
        <dbReference type="ARBA" id="ARBA00022676"/>
    </source>
</evidence>
<organism evidence="5 6">
    <name type="scientific">Virgibacillus tibetensis</name>
    <dbReference type="NCBI Taxonomy" id="3042313"/>
    <lineage>
        <taxon>Bacteria</taxon>
        <taxon>Bacillati</taxon>
        <taxon>Bacillota</taxon>
        <taxon>Bacilli</taxon>
        <taxon>Bacillales</taxon>
        <taxon>Bacillaceae</taxon>
        <taxon>Virgibacillus</taxon>
    </lineage>
</organism>
<dbReference type="RefSeq" id="WP_327607598.1">
    <property type="nucleotide sequence ID" value="NZ_JARZFX010000004.1"/>
</dbReference>
<comment type="caution">
    <text evidence="5">The sequence shown here is derived from an EMBL/GenBank/DDBJ whole genome shotgun (WGS) entry which is preliminary data.</text>
</comment>
<dbReference type="EC" id="2.4.-.-" evidence="5"/>
<dbReference type="InterPro" id="IPR029044">
    <property type="entry name" value="Nucleotide-diphossugar_trans"/>
</dbReference>
<dbReference type="Proteomes" id="UP001335737">
    <property type="component" value="Unassembled WGS sequence"/>
</dbReference>
<gene>
    <name evidence="5" type="ORF">QGM71_11075</name>
</gene>
<dbReference type="Gene3D" id="3.90.550.10">
    <property type="entry name" value="Spore Coat Polysaccharide Biosynthesis Protein SpsA, Chain A"/>
    <property type="match status" value="1"/>
</dbReference>
<dbReference type="PANTHER" id="PTHR22916">
    <property type="entry name" value="GLYCOSYLTRANSFERASE"/>
    <property type="match status" value="1"/>
</dbReference>
<keyword evidence="6" id="KW-1185">Reference proteome</keyword>
<accession>A0ABU6KFE4</accession>
<name>A0ABU6KFE4_9BACI</name>
<evidence type="ECO:0000256" key="3">
    <source>
        <dbReference type="ARBA" id="ARBA00022679"/>
    </source>
</evidence>
<dbReference type="SUPFAM" id="SSF53448">
    <property type="entry name" value="Nucleotide-diphospho-sugar transferases"/>
    <property type="match status" value="1"/>
</dbReference>
<evidence type="ECO:0000313" key="5">
    <source>
        <dbReference type="EMBL" id="MEC5424033.1"/>
    </source>
</evidence>
<sequence>MQKGKVSVVVPIYKVEMYLNRCLDSIINQTYSDLEIILVDDGSPDSCGEIADDYQAEDDRIKVFHKKNGGLSDARNYGMKHVTSEYIMFVDSDDWLDLNMIELMVNNMVDYQADVVQSAFYYAHDDYLLYDTRSYPPEENVVVMEKKQLMHELVDNKRVKNFAWGKLYKTNLIKDIPFKKGVFFEDVFWAHKVMDRVNTYVLLNKPFYNYYQRDDSIVAAYSLKNLDFIRGLKERHQFIQHNYPELVNQSYRMLLKANLEHYYLLLLNRKKDSTGYNRNKIKNYIEKNHNQFIISARNEHQLYRQLMFFRIHPYLNLFYLAVRKSIRKVKIIPANKGLKRINL</sequence>
<dbReference type="CDD" id="cd00761">
    <property type="entry name" value="Glyco_tranf_GTA_type"/>
    <property type="match status" value="1"/>
</dbReference>
<keyword evidence="2 5" id="KW-0328">Glycosyltransferase</keyword>
<feature type="domain" description="Glycosyltransferase 2-like" evidence="4">
    <location>
        <begin position="7"/>
        <end position="134"/>
    </location>
</feature>
<dbReference type="EMBL" id="JARZFX010000004">
    <property type="protein sequence ID" value="MEC5424033.1"/>
    <property type="molecule type" value="Genomic_DNA"/>
</dbReference>
<dbReference type="PANTHER" id="PTHR22916:SF51">
    <property type="entry name" value="GLYCOSYLTRANSFERASE EPSH-RELATED"/>
    <property type="match status" value="1"/>
</dbReference>
<evidence type="ECO:0000313" key="6">
    <source>
        <dbReference type="Proteomes" id="UP001335737"/>
    </source>
</evidence>
<evidence type="ECO:0000259" key="4">
    <source>
        <dbReference type="Pfam" id="PF00535"/>
    </source>
</evidence>
<reference evidence="5 6" key="1">
    <citation type="journal article" date="2024" name="Int. J. Syst. Evol. Microbiol.">
        <title>Virgibacillus tibetensis sp. nov., isolated from salt lake on the Tibetan Plateau of China.</title>
        <authorList>
            <person name="Phurbu D."/>
            <person name="Liu Z.-X."/>
            <person name="Wang R."/>
            <person name="Zheng Y.-Y."/>
            <person name="Liu H.-C."/>
            <person name="Zhou Y.-G."/>
            <person name="Yu Y.-J."/>
            <person name="Li A.-H."/>
        </authorList>
    </citation>
    <scope>NUCLEOTIDE SEQUENCE [LARGE SCALE GENOMIC DNA]</scope>
    <source>
        <strain evidence="5 6">C22-A2</strain>
    </source>
</reference>
<proteinExistence type="inferred from homology"/>